<dbReference type="Proteomes" id="UP000271590">
    <property type="component" value="Unassembled WGS sequence"/>
</dbReference>
<dbReference type="RefSeq" id="WP_124960075.1">
    <property type="nucleotide sequence ID" value="NZ_CBFHCE010000263.1"/>
</dbReference>
<dbReference type="EMBL" id="RXFQ01000012">
    <property type="protein sequence ID" value="RSZ32969.1"/>
    <property type="molecule type" value="Genomic_DNA"/>
</dbReference>
<dbReference type="GO" id="GO:0003677">
    <property type="term" value="F:DNA binding"/>
    <property type="evidence" value="ECO:0007669"/>
    <property type="project" value="InterPro"/>
</dbReference>
<evidence type="ECO:0000313" key="4">
    <source>
        <dbReference type="Proteomes" id="UP000271137"/>
    </source>
</evidence>
<evidence type="ECO:0000313" key="5">
    <source>
        <dbReference type="Proteomes" id="UP000271590"/>
    </source>
</evidence>
<keyword evidence="4" id="KW-1185">Reference proteome</keyword>
<dbReference type="CDD" id="cd00093">
    <property type="entry name" value="HTH_XRE"/>
    <property type="match status" value="1"/>
</dbReference>
<proteinExistence type="predicted"/>
<dbReference type="InterPro" id="IPR010982">
    <property type="entry name" value="Lambda_DNA-bd_dom_sf"/>
</dbReference>
<dbReference type="EMBL" id="RQXU01000011">
    <property type="protein sequence ID" value="RRH86861.1"/>
    <property type="molecule type" value="Genomic_DNA"/>
</dbReference>
<dbReference type="Gene3D" id="1.10.260.40">
    <property type="entry name" value="lambda repressor-like DNA-binding domains"/>
    <property type="match status" value="1"/>
</dbReference>
<dbReference type="SMART" id="SM00530">
    <property type="entry name" value="HTH_XRE"/>
    <property type="match status" value="1"/>
</dbReference>
<dbReference type="Proteomes" id="UP000271137">
    <property type="component" value="Unassembled WGS sequence"/>
</dbReference>
<evidence type="ECO:0000313" key="2">
    <source>
        <dbReference type="EMBL" id="RRH86861.1"/>
    </source>
</evidence>
<dbReference type="InterPro" id="IPR001387">
    <property type="entry name" value="Cro/C1-type_HTH"/>
</dbReference>
<name>A0A3P3EKV9_9BURK</name>
<organism evidence="2 5">
    <name type="scientific">Variovorax beijingensis</name>
    <dbReference type="NCBI Taxonomy" id="2496117"/>
    <lineage>
        <taxon>Bacteria</taxon>
        <taxon>Pseudomonadati</taxon>
        <taxon>Pseudomonadota</taxon>
        <taxon>Betaproteobacteria</taxon>
        <taxon>Burkholderiales</taxon>
        <taxon>Comamonadaceae</taxon>
        <taxon>Variovorax</taxon>
    </lineage>
</organism>
<reference evidence="2 5" key="1">
    <citation type="submission" date="2018-11" db="EMBL/GenBank/DDBJ databases">
        <title>The genome of Variovorax sp T529.</title>
        <authorList>
            <person name="Gao J."/>
        </authorList>
    </citation>
    <scope>NUCLEOTIDE SEQUENCE [LARGE SCALE GENOMIC DNA]</scope>
    <source>
        <strain evidence="2 5">T529</strain>
    </source>
</reference>
<evidence type="ECO:0000313" key="3">
    <source>
        <dbReference type="EMBL" id="RSZ32969.1"/>
    </source>
</evidence>
<dbReference type="SUPFAM" id="SSF47413">
    <property type="entry name" value="lambda repressor-like DNA-binding domains"/>
    <property type="match status" value="1"/>
</dbReference>
<dbReference type="PROSITE" id="PS50943">
    <property type="entry name" value="HTH_CROC1"/>
    <property type="match status" value="1"/>
</dbReference>
<gene>
    <name evidence="2" type="ORF">EH244_19360</name>
    <name evidence="3" type="ORF">EJO66_20390</name>
</gene>
<sequence>MPPSIHHRRYEVLRKHLRSLRRSAGLTQAELGVRLKVDQSHVSKVERGERYMDVLFYLDWCRACKQHPEAAITVLVKAGA</sequence>
<evidence type="ECO:0000259" key="1">
    <source>
        <dbReference type="PROSITE" id="PS50943"/>
    </source>
</evidence>
<comment type="caution">
    <text evidence="2">The sequence shown here is derived from an EMBL/GenBank/DDBJ whole genome shotgun (WGS) entry which is preliminary data.</text>
</comment>
<feature type="domain" description="HTH cro/C1-type" evidence="1">
    <location>
        <begin position="17"/>
        <end position="51"/>
    </location>
</feature>
<accession>A0A3P3EKV9</accession>
<dbReference type="Pfam" id="PF13560">
    <property type="entry name" value="HTH_31"/>
    <property type="match status" value="1"/>
</dbReference>
<protein>
    <submittedName>
        <fullName evidence="2">XRE family transcriptional regulator</fullName>
    </submittedName>
</protein>
<dbReference type="AlphaFoldDB" id="A0A3P3EKV9"/>
<reference evidence="3 4" key="2">
    <citation type="submission" date="2018-12" db="EMBL/GenBank/DDBJ databases">
        <title>The genome sequences of strain 502.</title>
        <authorList>
            <person name="Gao J."/>
            <person name="Sun J."/>
        </authorList>
    </citation>
    <scope>NUCLEOTIDE SEQUENCE [LARGE SCALE GENOMIC DNA]</scope>
    <source>
        <strain evidence="3 4">502</strain>
    </source>
</reference>